<feature type="region of interest" description="Disordered" evidence="1">
    <location>
        <begin position="108"/>
        <end position="192"/>
    </location>
</feature>
<gene>
    <name evidence="3" type="ORF">A4X09_0g1530</name>
</gene>
<comment type="caution">
    <text evidence="3">The sequence shown here is derived from an EMBL/GenBank/DDBJ whole genome shotgun (WGS) entry which is preliminary data.</text>
</comment>
<dbReference type="Proteomes" id="UP000078113">
    <property type="component" value="Unassembled WGS sequence"/>
</dbReference>
<evidence type="ECO:0000313" key="3">
    <source>
        <dbReference type="EMBL" id="KAE8270809.1"/>
    </source>
</evidence>
<evidence type="ECO:0000256" key="2">
    <source>
        <dbReference type="SAM" id="SignalP"/>
    </source>
</evidence>
<keyword evidence="2" id="KW-0732">Signal</keyword>
<name>A0A8X7T6Z6_9BASI</name>
<sequence length="192" mass="19490">MQILNIFLFVALAIRTAFALPVLGGSSALTHEARGDASAPIVGHDVARGLVQGNVPVKQVHPKGREGSAVLAIPHGTIAAVQHGISLERRLQQWDPKTWADQGEGQLAWVDGSDKPIGIGVGPEVAHNGSHASTGPQKPSPATHDGSHASTGPKKPSPETHGGSTGGTGTKKPSPQIHAGSNGGTGPKKASP</sequence>
<feature type="chain" id="PRO_5036450867" evidence="2">
    <location>
        <begin position="20"/>
        <end position="192"/>
    </location>
</feature>
<dbReference type="AlphaFoldDB" id="A0A8X7T6Z6"/>
<evidence type="ECO:0000256" key="1">
    <source>
        <dbReference type="SAM" id="MobiDB-lite"/>
    </source>
</evidence>
<reference evidence="3" key="2">
    <citation type="journal article" date="2019" name="IMA Fungus">
        <title>Genome sequencing and comparison of five Tilletia species to identify candidate genes for the detection of regulated species infecting wheat.</title>
        <authorList>
            <person name="Nguyen H.D.T."/>
            <person name="Sultana T."/>
            <person name="Kesanakurti P."/>
            <person name="Hambleton S."/>
        </authorList>
    </citation>
    <scope>NUCLEOTIDE SEQUENCE</scope>
    <source>
        <strain evidence="3">DAOMC 236422</strain>
    </source>
</reference>
<accession>A0A8X7T6Z6</accession>
<protein>
    <submittedName>
        <fullName evidence="3">Uncharacterized protein</fullName>
    </submittedName>
</protein>
<dbReference type="EMBL" id="LWDG02000036">
    <property type="protein sequence ID" value="KAE8270809.1"/>
    <property type="molecule type" value="Genomic_DNA"/>
</dbReference>
<evidence type="ECO:0000313" key="4">
    <source>
        <dbReference type="Proteomes" id="UP000078113"/>
    </source>
</evidence>
<proteinExistence type="predicted"/>
<organism evidence="3 4">
    <name type="scientific">Tilletia walkeri</name>
    <dbReference type="NCBI Taxonomy" id="117179"/>
    <lineage>
        <taxon>Eukaryota</taxon>
        <taxon>Fungi</taxon>
        <taxon>Dikarya</taxon>
        <taxon>Basidiomycota</taxon>
        <taxon>Ustilaginomycotina</taxon>
        <taxon>Exobasidiomycetes</taxon>
        <taxon>Tilletiales</taxon>
        <taxon>Tilletiaceae</taxon>
        <taxon>Tilletia</taxon>
    </lineage>
</organism>
<feature type="signal peptide" evidence="2">
    <location>
        <begin position="1"/>
        <end position="19"/>
    </location>
</feature>
<reference evidence="3" key="1">
    <citation type="submission" date="2016-04" db="EMBL/GenBank/DDBJ databases">
        <authorList>
            <person name="Nguyen H.D."/>
            <person name="Samba Siva P."/>
            <person name="Cullis J."/>
            <person name="Levesque C.A."/>
            <person name="Hambleton S."/>
        </authorList>
    </citation>
    <scope>NUCLEOTIDE SEQUENCE</scope>
    <source>
        <strain evidence="3">DAOMC 236422</strain>
    </source>
</reference>
<keyword evidence="4" id="KW-1185">Reference proteome</keyword>